<evidence type="ECO:0000256" key="4">
    <source>
        <dbReference type="ARBA" id="ARBA00022777"/>
    </source>
</evidence>
<protein>
    <recommendedName>
        <fullName evidence="2">histidine kinase</fullName>
        <ecNumber evidence="2">2.7.13.3</ecNumber>
    </recommendedName>
</protein>
<dbReference type="GO" id="GO:0000160">
    <property type="term" value="P:phosphorelay signal transduction system"/>
    <property type="evidence" value="ECO:0007669"/>
    <property type="project" value="UniProtKB-KW"/>
</dbReference>
<accession>A0A0B4XHS7</accession>
<dbReference type="SUPFAM" id="SSF55874">
    <property type="entry name" value="ATPase domain of HSP90 chaperone/DNA topoisomerase II/histidine kinase"/>
    <property type="match status" value="1"/>
</dbReference>
<feature type="transmembrane region" description="Helical" evidence="6">
    <location>
        <begin position="372"/>
        <end position="390"/>
    </location>
</feature>
<keyword evidence="6" id="KW-0472">Membrane</keyword>
<name>A0A0B4XHS7_9GAMM</name>
<feature type="transmembrane region" description="Helical" evidence="6">
    <location>
        <begin position="252"/>
        <end position="274"/>
    </location>
</feature>
<comment type="catalytic activity">
    <reaction evidence="1">
        <text>ATP + protein L-histidine = ADP + protein N-phospho-L-histidine.</text>
        <dbReference type="EC" id="2.7.13.3"/>
    </reaction>
</comment>
<sequence>MRYLALLALTCLLGACGAAATSPLTRALTHAELLTLPPQAGTFTPPPPRLDTPLPETGWTPVTLPHSLPRDVTPLEHGPSVYTTWYRFALDAAQQQAHTPLFLYLPRWQTVGQVALYGDGSLLWRSRGDPVWNGFNRPVWVPLDPLDGGPRPATLLLRMDSTPGFGGGITRVWVGSEEDLIWSYRARLVLQNLLPPAIAVVYLVLALFGLSLWRPGRSEWLAPLFFIASLLYLVRVLHFTGPLDTRLVSSAWFGWLTVNSVGWLVVVSLVFNFWLCRRRYRLMERLMLLGMLCATLATLPGLASSTTTAALANLSYGLVLLMTAIAIPLLLWTAVRGRDRLALALACLNIAGVPLAVHDILLMNYQLSLERLYLHIYSVGAFFLLLWYILNRRFQEGFRAMEQGQLLLTRTLAAREAELAESYRQLREIERRDVLTGERQRLMQDMHDGLGASLTGALRMIEHGQCNNDHLGEVLRECIEALKLTIDSLEPVEADLGLLLGTLRFRMQPRLEAAGLSVRWHIEALPPLAWLTPGSALHVLRVVQEAITNVIKHAQADTLWLSASANADSVQVQISDNGIGLPAQPVSSGRGLTNMRHRAAALGAQAAWTARPEGGTRFTLTLPAHSVAQVPA</sequence>
<keyword evidence="6" id="KW-0812">Transmembrane</keyword>
<dbReference type="EC" id="2.7.13.3" evidence="2"/>
<dbReference type="PANTHER" id="PTHR24421:SF10">
    <property type="entry name" value="NITRATE_NITRITE SENSOR PROTEIN NARQ"/>
    <property type="match status" value="1"/>
</dbReference>
<evidence type="ECO:0000259" key="8">
    <source>
        <dbReference type="PROSITE" id="PS50109"/>
    </source>
</evidence>
<dbReference type="SMART" id="SM00387">
    <property type="entry name" value="HATPase_c"/>
    <property type="match status" value="1"/>
</dbReference>
<feature type="transmembrane region" description="Helical" evidence="6">
    <location>
        <begin position="341"/>
        <end position="360"/>
    </location>
</feature>
<feature type="transmembrane region" description="Helical" evidence="6">
    <location>
        <begin position="315"/>
        <end position="334"/>
    </location>
</feature>
<dbReference type="Gene3D" id="3.30.565.10">
    <property type="entry name" value="Histidine kinase-like ATPase, C-terminal domain"/>
    <property type="match status" value="1"/>
</dbReference>
<dbReference type="InterPro" id="IPR005467">
    <property type="entry name" value="His_kinase_dom"/>
</dbReference>
<dbReference type="KEGG" id="apac:S7S_06540"/>
<dbReference type="InterPro" id="IPR050482">
    <property type="entry name" value="Sensor_HK_TwoCompSys"/>
</dbReference>
<gene>
    <name evidence="9" type="ORF">S7S_06540</name>
</gene>
<dbReference type="RefSeq" id="WP_008738993.1">
    <property type="nucleotide sequence ID" value="NZ_CP004387.1"/>
</dbReference>
<keyword evidence="6" id="KW-1133">Transmembrane helix</keyword>
<evidence type="ECO:0000256" key="6">
    <source>
        <dbReference type="SAM" id="Phobius"/>
    </source>
</evidence>
<keyword evidence="10" id="KW-1185">Reference proteome</keyword>
<reference evidence="9 10" key="1">
    <citation type="journal article" date="2012" name="J. Bacteriol.">
        <title>Genome sequence of an alkane-degrading bacterium, Alcanivorax pacificus type strain W11-5, isolated from deep sea sediment.</title>
        <authorList>
            <person name="Lai Q."/>
            <person name="Shao Z."/>
        </authorList>
    </citation>
    <scope>NUCLEOTIDE SEQUENCE [LARGE SCALE GENOMIC DNA]</scope>
    <source>
        <strain evidence="9 10">W11-5</strain>
    </source>
</reference>
<evidence type="ECO:0000256" key="7">
    <source>
        <dbReference type="SAM" id="SignalP"/>
    </source>
</evidence>
<feature type="chain" id="PRO_5002098811" description="histidine kinase" evidence="7">
    <location>
        <begin position="21"/>
        <end position="632"/>
    </location>
</feature>
<dbReference type="InterPro" id="IPR036890">
    <property type="entry name" value="HATPase_C_sf"/>
</dbReference>
<evidence type="ECO:0000313" key="10">
    <source>
        <dbReference type="Proteomes" id="UP000006764"/>
    </source>
</evidence>
<dbReference type="STRING" id="391936.S7S_06540"/>
<dbReference type="GO" id="GO:0004673">
    <property type="term" value="F:protein histidine kinase activity"/>
    <property type="evidence" value="ECO:0007669"/>
    <property type="project" value="UniProtKB-EC"/>
</dbReference>
<evidence type="ECO:0000256" key="2">
    <source>
        <dbReference type="ARBA" id="ARBA00012438"/>
    </source>
</evidence>
<dbReference type="Gene3D" id="1.20.5.1930">
    <property type="match status" value="1"/>
</dbReference>
<feature type="transmembrane region" description="Helical" evidence="6">
    <location>
        <begin position="220"/>
        <end position="240"/>
    </location>
</feature>
<feature type="domain" description="Histidine kinase" evidence="8">
    <location>
        <begin position="441"/>
        <end position="626"/>
    </location>
</feature>
<evidence type="ECO:0000256" key="1">
    <source>
        <dbReference type="ARBA" id="ARBA00000085"/>
    </source>
</evidence>
<evidence type="ECO:0000256" key="5">
    <source>
        <dbReference type="ARBA" id="ARBA00023012"/>
    </source>
</evidence>
<dbReference type="InterPro" id="IPR003594">
    <property type="entry name" value="HATPase_dom"/>
</dbReference>
<dbReference type="PROSITE" id="PS51257">
    <property type="entry name" value="PROKAR_LIPOPROTEIN"/>
    <property type="match status" value="1"/>
</dbReference>
<proteinExistence type="predicted"/>
<keyword evidence="5" id="KW-0902">Two-component regulatory system</keyword>
<feature type="transmembrane region" description="Helical" evidence="6">
    <location>
        <begin position="193"/>
        <end position="213"/>
    </location>
</feature>
<organism evidence="9 10">
    <name type="scientific">Isoalcanivorax pacificus W11-5</name>
    <dbReference type="NCBI Taxonomy" id="391936"/>
    <lineage>
        <taxon>Bacteria</taxon>
        <taxon>Pseudomonadati</taxon>
        <taxon>Pseudomonadota</taxon>
        <taxon>Gammaproteobacteria</taxon>
        <taxon>Oceanospirillales</taxon>
        <taxon>Alcanivoracaceae</taxon>
        <taxon>Isoalcanivorax</taxon>
    </lineage>
</organism>
<dbReference type="HOGENOM" id="CLU_014388_1_0_6"/>
<dbReference type="PROSITE" id="PS50109">
    <property type="entry name" value="HIS_KIN"/>
    <property type="match status" value="1"/>
</dbReference>
<keyword evidence="3" id="KW-0808">Transferase</keyword>
<dbReference type="PANTHER" id="PTHR24421">
    <property type="entry name" value="NITRATE/NITRITE SENSOR PROTEIN NARX-RELATED"/>
    <property type="match status" value="1"/>
</dbReference>
<dbReference type="Pfam" id="PF02518">
    <property type="entry name" value="HATPase_c"/>
    <property type="match status" value="1"/>
</dbReference>
<evidence type="ECO:0000313" key="9">
    <source>
        <dbReference type="EMBL" id="AJD47724.1"/>
    </source>
</evidence>
<dbReference type="AlphaFoldDB" id="A0A0B4XHS7"/>
<feature type="signal peptide" evidence="7">
    <location>
        <begin position="1"/>
        <end position="20"/>
    </location>
</feature>
<feature type="transmembrane region" description="Helical" evidence="6">
    <location>
        <begin position="286"/>
        <end position="303"/>
    </location>
</feature>
<dbReference type="Proteomes" id="UP000006764">
    <property type="component" value="Chromosome"/>
</dbReference>
<keyword evidence="4 9" id="KW-0418">Kinase</keyword>
<keyword evidence="7" id="KW-0732">Signal</keyword>
<evidence type="ECO:0000256" key="3">
    <source>
        <dbReference type="ARBA" id="ARBA00022679"/>
    </source>
</evidence>
<dbReference type="CDD" id="cd16917">
    <property type="entry name" value="HATPase_UhpB-NarQ-NarX-like"/>
    <property type="match status" value="1"/>
</dbReference>
<dbReference type="EMBL" id="CP004387">
    <property type="protein sequence ID" value="AJD47724.1"/>
    <property type="molecule type" value="Genomic_DNA"/>
</dbReference>